<proteinExistence type="predicted"/>
<comment type="caution">
    <text evidence="2">The sequence shown here is derived from an EMBL/GenBank/DDBJ whole genome shotgun (WGS) entry which is preliminary data.</text>
</comment>
<organism evidence="2 3">
    <name type="scientific">Rotaria sordida</name>
    <dbReference type="NCBI Taxonomy" id="392033"/>
    <lineage>
        <taxon>Eukaryota</taxon>
        <taxon>Metazoa</taxon>
        <taxon>Spiralia</taxon>
        <taxon>Gnathifera</taxon>
        <taxon>Rotifera</taxon>
        <taxon>Eurotatoria</taxon>
        <taxon>Bdelloidea</taxon>
        <taxon>Philodinida</taxon>
        <taxon>Philodinidae</taxon>
        <taxon>Rotaria</taxon>
    </lineage>
</organism>
<accession>A0A819WU52</accession>
<dbReference type="EMBL" id="CAJOAX010013435">
    <property type="protein sequence ID" value="CAF4130393.1"/>
    <property type="molecule type" value="Genomic_DNA"/>
</dbReference>
<sequence length="119" mass="13697">CKTDESPGEVNDFNNTNNGQTHTYNDQQYQQNDCSLSSLGEDHYLTEQHQHALLKIVRHMLSQLNDRQTDIDLPRTTTTGALNPATAQLEELYKMLNILNSLKSIDNTEIIQRYIQYNV</sequence>
<dbReference type="Proteomes" id="UP000663823">
    <property type="component" value="Unassembled WGS sequence"/>
</dbReference>
<reference evidence="2" key="1">
    <citation type="submission" date="2021-02" db="EMBL/GenBank/DDBJ databases">
        <authorList>
            <person name="Nowell W R."/>
        </authorList>
    </citation>
    <scope>NUCLEOTIDE SEQUENCE</scope>
</reference>
<feature type="non-terminal residue" evidence="2">
    <location>
        <position position="1"/>
    </location>
</feature>
<name>A0A819WU52_9BILA</name>
<feature type="region of interest" description="Disordered" evidence="1">
    <location>
        <begin position="1"/>
        <end position="25"/>
    </location>
</feature>
<evidence type="ECO:0000313" key="2">
    <source>
        <dbReference type="EMBL" id="CAF4130393.1"/>
    </source>
</evidence>
<protein>
    <submittedName>
        <fullName evidence="2">Uncharacterized protein</fullName>
    </submittedName>
</protein>
<evidence type="ECO:0000313" key="3">
    <source>
        <dbReference type="Proteomes" id="UP000663823"/>
    </source>
</evidence>
<evidence type="ECO:0000256" key="1">
    <source>
        <dbReference type="SAM" id="MobiDB-lite"/>
    </source>
</evidence>
<dbReference type="AlphaFoldDB" id="A0A819WU52"/>
<feature type="compositionally biased region" description="Polar residues" evidence="1">
    <location>
        <begin position="12"/>
        <end position="25"/>
    </location>
</feature>
<gene>
    <name evidence="2" type="ORF">OTI717_LOCUS35248</name>
</gene>